<evidence type="ECO:0000259" key="3">
    <source>
        <dbReference type="PROSITE" id="PS50158"/>
    </source>
</evidence>
<name>A0ABR0QMK8_GOSAR</name>
<feature type="region of interest" description="Disordered" evidence="2">
    <location>
        <begin position="250"/>
        <end position="270"/>
    </location>
</feature>
<proteinExistence type="predicted"/>
<sequence>MENSLKVIDSNDDSWLSEDRNTKKVRFKYVFDGASVDMVVDSGPPLNAATSWTDKLFGTGSSGTSQKVVRFEEGSDEDFILLDDDIIRSTVNGIPAIEFFDRVKEILSKEMEMIGPWIIFGQYLTVQPWTKEFSPLQPYPSVVMAWIRLPGLLGFMYKRKILEAIGSMISKVVKFDFKTDNRTRGKFTRMALFINLDKPLISQICVNGEIQQVEYEALPTICFTCGKYGHVRELCSLSKEILRKDSDKVVVDDGSNSNNNDPGKVPEPTFRPWMLVERKSR</sequence>
<organism evidence="4 5">
    <name type="scientific">Gossypium arboreum</name>
    <name type="common">Tree cotton</name>
    <name type="synonym">Gossypium nanking</name>
    <dbReference type="NCBI Taxonomy" id="29729"/>
    <lineage>
        <taxon>Eukaryota</taxon>
        <taxon>Viridiplantae</taxon>
        <taxon>Streptophyta</taxon>
        <taxon>Embryophyta</taxon>
        <taxon>Tracheophyta</taxon>
        <taxon>Spermatophyta</taxon>
        <taxon>Magnoliopsida</taxon>
        <taxon>eudicotyledons</taxon>
        <taxon>Gunneridae</taxon>
        <taxon>Pentapetalae</taxon>
        <taxon>rosids</taxon>
        <taxon>malvids</taxon>
        <taxon>Malvales</taxon>
        <taxon>Malvaceae</taxon>
        <taxon>Malvoideae</taxon>
        <taxon>Gossypium</taxon>
    </lineage>
</organism>
<feature type="compositionally biased region" description="Low complexity" evidence="2">
    <location>
        <begin position="252"/>
        <end position="263"/>
    </location>
</feature>
<accession>A0ABR0QMK8</accession>
<comment type="caution">
    <text evidence="4">The sequence shown here is derived from an EMBL/GenBank/DDBJ whole genome shotgun (WGS) entry which is preliminary data.</text>
</comment>
<keyword evidence="1" id="KW-0862">Zinc</keyword>
<evidence type="ECO:0000313" key="5">
    <source>
        <dbReference type="Proteomes" id="UP001358586"/>
    </source>
</evidence>
<dbReference type="Proteomes" id="UP001358586">
    <property type="component" value="Chromosome 3"/>
</dbReference>
<feature type="domain" description="CCHC-type" evidence="3">
    <location>
        <begin position="222"/>
        <end position="235"/>
    </location>
</feature>
<dbReference type="PANTHER" id="PTHR31286">
    <property type="entry name" value="GLYCINE-RICH CELL WALL STRUCTURAL PROTEIN 1.8-LIKE"/>
    <property type="match status" value="1"/>
</dbReference>
<keyword evidence="1" id="KW-0863">Zinc-finger</keyword>
<dbReference type="EMBL" id="JARKNE010000003">
    <property type="protein sequence ID" value="KAK5840183.1"/>
    <property type="molecule type" value="Genomic_DNA"/>
</dbReference>
<gene>
    <name evidence="4" type="ORF">PVK06_009068</name>
</gene>
<evidence type="ECO:0000313" key="4">
    <source>
        <dbReference type="EMBL" id="KAK5840183.1"/>
    </source>
</evidence>
<evidence type="ECO:0000256" key="1">
    <source>
        <dbReference type="PROSITE-ProRule" id="PRU00047"/>
    </source>
</evidence>
<dbReference type="PANTHER" id="PTHR31286:SF173">
    <property type="entry name" value="DUF4283 DOMAIN-CONTAINING PROTEIN"/>
    <property type="match status" value="1"/>
</dbReference>
<protein>
    <recommendedName>
        <fullName evidence="3">CCHC-type domain-containing protein</fullName>
    </recommendedName>
</protein>
<keyword evidence="1" id="KW-0479">Metal-binding</keyword>
<dbReference type="InterPro" id="IPR001878">
    <property type="entry name" value="Znf_CCHC"/>
</dbReference>
<dbReference type="PROSITE" id="PS50158">
    <property type="entry name" value="ZF_CCHC"/>
    <property type="match status" value="1"/>
</dbReference>
<reference evidence="4 5" key="1">
    <citation type="submission" date="2023-03" db="EMBL/GenBank/DDBJ databases">
        <title>WGS of Gossypium arboreum.</title>
        <authorList>
            <person name="Yu D."/>
        </authorList>
    </citation>
    <scope>NUCLEOTIDE SEQUENCE [LARGE SCALE GENOMIC DNA]</scope>
    <source>
        <tissue evidence="4">Leaf</tissue>
    </source>
</reference>
<evidence type="ECO:0000256" key="2">
    <source>
        <dbReference type="SAM" id="MobiDB-lite"/>
    </source>
</evidence>
<dbReference type="InterPro" id="IPR040256">
    <property type="entry name" value="At4g02000-like"/>
</dbReference>
<keyword evidence="5" id="KW-1185">Reference proteome</keyword>